<dbReference type="InterPro" id="IPR044694">
    <property type="entry name" value="NUP214"/>
</dbReference>
<sequence length="203" mass="22187">MSASIQLEEEIEGDQIGSKNYRFSRIGTPVPIKSGEDSSFDIENECPPLQPLVVSERFRLLFVAHSNGFCVARTKEVMTSAEEIKEKGTGPSIQELSVVDVAIGKVSILALSGDESLLAACVGNKIHFYPVSALLYKDQTPAFSHSLNDSSIIKDMQWAKKAEKVYVVLATDGKFYSGVGQSPIKQVMDDCDACMFPLSLFLL</sequence>
<dbReference type="InterPro" id="IPR015943">
    <property type="entry name" value="WD40/YVTN_repeat-like_dom_sf"/>
</dbReference>
<dbReference type="GO" id="GO:0017056">
    <property type="term" value="F:structural constituent of nuclear pore"/>
    <property type="evidence" value="ECO:0007669"/>
    <property type="project" value="InterPro"/>
</dbReference>
<accession>A0A6N2BH97</accession>
<evidence type="ECO:0000313" key="1">
    <source>
        <dbReference type="EMBL" id="TMW94336.1"/>
    </source>
</evidence>
<proteinExistence type="predicted"/>
<protein>
    <recommendedName>
        <fullName evidence="2">Nucleoporin Nup133/Nup155-like N-terminal domain-containing protein</fullName>
    </recommendedName>
</protein>
<organism evidence="1">
    <name type="scientific">Solanum chilense</name>
    <name type="common">Tomato</name>
    <name type="synonym">Lycopersicon chilense</name>
    <dbReference type="NCBI Taxonomy" id="4083"/>
    <lineage>
        <taxon>Eukaryota</taxon>
        <taxon>Viridiplantae</taxon>
        <taxon>Streptophyta</taxon>
        <taxon>Embryophyta</taxon>
        <taxon>Tracheophyta</taxon>
        <taxon>Spermatophyta</taxon>
        <taxon>Magnoliopsida</taxon>
        <taxon>eudicotyledons</taxon>
        <taxon>Gunneridae</taxon>
        <taxon>Pentapetalae</taxon>
        <taxon>asterids</taxon>
        <taxon>lamiids</taxon>
        <taxon>Solanales</taxon>
        <taxon>Solanaceae</taxon>
        <taxon>Solanoideae</taxon>
        <taxon>Solaneae</taxon>
        <taxon>Solanum</taxon>
        <taxon>Solanum subgen. Lycopersicon</taxon>
    </lineage>
</organism>
<name>A0A6N2BH97_SOLCI</name>
<dbReference type="PANTHER" id="PTHR34418">
    <property type="entry name" value="NUCLEAR PORE COMPLEX PROTEIN NUP214 ISOFORM X1"/>
    <property type="match status" value="1"/>
</dbReference>
<evidence type="ECO:0008006" key="2">
    <source>
        <dbReference type="Google" id="ProtNLM"/>
    </source>
</evidence>
<dbReference type="PANTHER" id="PTHR34418:SF3">
    <property type="entry name" value="NUCLEAR PORE COMPLEX PROTEIN NUP214"/>
    <property type="match status" value="1"/>
</dbReference>
<dbReference type="AlphaFoldDB" id="A0A6N2BH97"/>
<gene>
    <name evidence="1" type="ORF">EJD97_010422</name>
</gene>
<dbReference type="Gene3D" id="2.130.10.10">
    <property type="entry name" value="YVTN repeat-like/Quinoprotein amine dehydrogenase"/>
    <property type="match status" value="1"/>
</dbReference>
<dbReference type="EMBL" id="RXGB01002667">
    <property type="protein sequence ID" value="TMW94336.1"/>
    <property type="molecule type" value="Genomic_DNA"/>
</dbReference>
<feature type="non-terminal residue" evidence="1">
    <location>
        <position position="203"/>
    </location>
</feature>
<dbReference type="GO" id="GO:0006405">
    <property type="term" value="P:RNA export from nucleus"/>
    <property type="evidence" value="ECO:0007669"/>
    <property type="project" value="InterPro"/>
</dbReference>
<comment type="caution">
    <text evidence="1">The sequence shown here is derived from an EMBL/GenBank/DDBJ whole genome shotgun (WGS) entry which is preliminary data.</text>
</comment>
<reference evidence="1" key="1">
    <citation type="submission" date="2019-05" db="EMBL/GenBank/DDBJ databases">
        <title>The de novo reference genome and transcriptome assemblies of the wild tomato species Solanum chilense.</title>
        <authorList>
            <person name="Stam R."/>
            <person name="Nosenko T."/>
            <person name="Hoerger A.C."/>
            <person name="Stephan W."/>
            <person name="Seidel M.A."/>
            <person name="Kuhn J.M.M."/>
            <person name="Haberer G."/>
            <person name="Tellier A."/>
        </authorList>
    </citation>
    <scope>NUCLEOTIDE SEQUENCE</scope>
    <source>
        <tissue evidence="1">Mature leaves</tissue>
    </source>
</reference>
<dbReference type="SUPFAM" id="SSF117289">
    <property type="entry name" value="Nucleoporin domain"/>
    <property type="match status" value="1"/>
</dbReference>